<dbReference type="PANTHER" id="PTHR30294">
    <property type="entry name" value="MEMBRANE COMPONENT OF ABC TRANSPORTER YHHJ-RELATED"/>
    <property type="match status" value="1"/>
</dbReference>
<reference evidence="8 9" key="1">
    <citation type="submission" date="2016-10" db="EMBL/GenBank/DDBJ databases">
        <authorList>
            <person name="de Groot N.N."/>
        </authorList>
    </citation>
    <scope>NUCLEOTIDE SEQUENCE [LARGE SCALE GENOMIC DNA]</scope>
    <source>
        <strain evidence="8 9">CGMCC 1.10457</strain>
    </source>
</reference>
<feature type="domain" description="ABC-2 type transporter transmembrane" evidence="7">
    <location>
        <begin position="24"/>
        <end position="387"/>
    </location>
</feature>
<dbReference type="Pfam" id="PF12698">
    <property type="entry name" value="ABC2_membrane_3"/>
    <property type="match status" value="1"/>
</dbReference>
<dbReference type="Gene3D" id="3.40.1710.10">
    <property type="entry name" value="abc type-2 transporter like domain"/>
    <property type="match status" value="1"/>
</dbReference>
<keyword evidence="4 6" id="KW-1133">Transmembrane helix</keyword>
<dbReference type="OrthoDB" id="101939at2157"/>
<dbReference type="PANTHER" id="PTHR30294:SF29">
    <property type="entry name" value="MULTIDRUG ABC TRANSPORTER PERMEASE YBHS-RELATED"/>
    <property type="match status" value="1"/>
</dbReference>
<gene>
    <name evidence="8" type="ORF">SAMN05216559_0735</name>
</gene>
<protein>
    <submittedName>
        <fullName evidence="8">ABC-2 type transport system permease protein</fullName>
    </submittedName>
</protein>
<dbReference type="GO" id="GO:0005886">
    <property type="term" value="C:plasma membrane"/>
    <property type="evidence" value="ECO:0007669"/>
    <property type="project" value="UniProtKB-SubCell"/>
</dbReference>
<feature type="transmembrane region" description="Helical" evidence="6">
    <location>
        <begin position="314"/>
        <end position="332"/>
    </location>
</feature>
<organism evidence="8 9">
    <name type="scientific">Halomicrobium zhouii</name>
    <dbReference type="NCBI Taxonomy" id="767519"/>
    <lineage>
        <taxon>Archaea</taxon>
        <taxon>Methanobacteriati</taxon>
        <taxon>Methanobacteriota</taxon>
        <taxon>Stenosarchaea group</taxon>
        <taxon>Halobacteria</taxon>
        <taxon>Halobacteriales</taxon>
        <taxon>Haloarculaceae</taxon>
        <taxon>Halomicrobium</taxon>
    </lineage>
</organism>
<feature type="transmembrane region" description="Helical" evidence="6">
    <location>
        <begin position="20"/>
        <end position="42"/>
    </location>
</feature>
<evidence type="ECO:0000256" key="4">
    <source>
        <dbReference type="ARBA" id="ARBA00022989"/>
    </source>
</evidence>
<accession>A0A1I6KFN8</accession>
<keyword evidence="5 6" id="KW-0472">Membrane</keyword>
<evidence type="ECO:0000313" key="9">
    <source>
        <dbReference type="Proteomes" id="UP000199062"/>
    </source>
</evidence>
<dbReference type="AlphaFoldDB" id="A0A1I6KFN8"/>
<evidence type="ECO:0000256" key="2">
    <source>
        <dbReference type="ARBA" id="ARBA00022475"/>
    </source>
</evidence>
<dbReference type="EMBL" id="FOZK01000001">
    <property type="protein sequence ID" value="SFR90049.1"/>
    <property type="molecule type" value="Genomic_DNA"/>
</dbReference>
<sequence length="413" mass="44195">MRPFLRLVWKEARELLRPQYILPILLIPVLFVGMGQGIGAVADSGAGDPIVGVVDNDDGEYGTVVAETLRSDANVSYEGTDREAAIRETRAADGESVVVIPENFSERIENGERGTIHVYTVTDTVSLFGAVSSADVERVLQRAATNVTVAKTGATRPELDPIGHSYTTIVRGERIDTSPAQLSATLAGQFFFVPAVITVTILFSGQMVMNSMASETENRTLETLLTMPVPRRTIVAAKLVGGSAIGLFATAVYMVGLSFLQVGGDFAGGTTSALTLGGLEYVLIGLSLFLALVGTLALALSLGIFADSQQGAQMLLLPLVGLTMVPFFMTMFADFTSLSLPMQAVLFLIPFTHPVIAPKQLLFGGTELVVAGLAYELVFAAGMIYLTVRLFDSDRPITGRAGWFDRLFDLVQR</sequence>
<evidence type="ECO:0000256" key="6">
    <source>
        <dbReference type="SAM" id="Phobius"/>
    </source>
</evidence>
<keyword evidence="2" id="KW-1003">Cell membrane</keyword>
<feature type="transmembrane region" description="Helical" evidence="6">
    <location>
        <begin position="368"/>
        <end position="388"/>
    </location>
</feature>
<dbReference type="GO" id="GO:0140359">
    <property type="term" value="F:ABC-type transporter activity"/>
    <property type="evidence" value="ECO:0007669"/>
    <property type="project" value="InterPro"/>
</dbReference>
<dbReference type="InterPro" id="IPR051449">
    <property type="entry name" value="ABC-2_transporter_component"/>
</dbReference>
<name>A0A1I6KFN8_9EURY</name>
<comment type="subcellular location">
    <subcellularLocation>
        <location evidence="1">Cell membrane</location>
        <topology evidence="1">Multi-pass membrane protein</topology>
    </subcellularLocation>
</comment>
<feature type="transmembrane region" description="Helical" evidence="6">
    <location>
        <begin position="281"/>
        <end position="302"/>
    </location>
</feature>
<proteinExistence type="predicted"/>
<evidence type="ECO:0000256" key="3">
    <source>
        <dbReference type="ARBA" id="ARBA00022692"/>
    </source>
</evidence>
<evidence type="ECO:0000313" key="8">
    <source>
        <dbReference type="EMBL" id="SFR90049.1"/>
    </source>
</evidence>
<feature type="transmembrane region" description="Helical" evidence="6">
    <location>
        <begin position="186"/>
        <end position="205"/>
    </location>
</feature>
<feature type="transmembrane region" description="Helical" evidence="6">
    <location>
        <begin position="239"/>
        <end position="261"/>
    </location>
</feature>
<evidence type="ECO:0000256" key="5">
    <source>
        <dbReference type="ARBA" id="ARBA00023136"/>
    </source>
</evidence>
<evidence type="ECO:0000259" key="7">
    <source>
        <dbReference type="Pfam" id="PF12698"/>
    </source>
</evidence>
<dbReference type="Proteomes" id="UP000199062">
    <property type="component" value="Unassembled WGS sequence"/>
</dbReference>
<evidence type="ECO:0000256" key="1">
    <source>
        <dbReference type="ARBA" id="ARBA00004651"/>
    </source>
</evidence>
<dbReference type="InterPro" id="IPR013525">
    <property type="entry name" value="ABC2_TM"/>
</dbReference>
<keyword evidence="3 6" id="KW-0812">Transmembrane</keyword>
<dbReference type="STRING" id="767519.SAMN05216559_0735"/>
<keyword evidence="9" id="KW-1185">Reference proteome</keyword>
<dbReference type="RefSeq" id="WP_089813976.1">
    <property type="nucleotide sequence ID" value="NZ_FOZK01000001.1"/>
</dbReference>